<dbReference type="SUPFAM" id="SSF56784">
    <property type="entry name" value="HAD-like"/>
    <property type="match status" value="1"/>
</dbReference>
<dbReference type="CDD" id="cd04301">
    <property type="entry name" value="NAT_SF"/>
    <property type="match status" value="1"/>
</dbReference>
<proteinExistence type="predicted"/>
<dbReference type="Pfam" id="PF00583">
    <property type="entry name" value="Acetyltransf_1"/>
    <property type="match status" value="1"/>
</dbReference>
<protein>
    <submittedName>
        <fullName evidence="4">Aminoglycoside 6'-N-acetyltransferase I</fullName>
    </submittedName>
</protein>
<comment type="caution">
    <text evidence="4">The sequence shown here is derived from an EMBL/GenBank/DDBJ whole genome shotgun (WGS) entry which is preliminary data.</text>
</comment>
<dbReference type="PROSITE" id="PS51186">
    <property type="entry name" value="GNAT"/>
    <property type="match status" value="1"/>
</dbReference>
<dbReference type="PANTHER" id="PTHR43877:SF1">
    <property type="entry name" value="ACETYLTRANSFERASE"/>
    <property type="match status" value="1"/>
</dbReference>
<dbReference type="InterPro" id="IPR016181">
    <property type="entry name" value="Acyl_CoA_acyltransferase"/>
</dbReference>
<reference evidence="4 5" key="1">
    <citation type="submission" date="2019-03" db="EMBL/GenBank/DDBJ databases">
        <title>Genomic Encyclopedia of Type Strains, Phase IV (KMG-IV): sequencing the most valuable type-strain genomes for metagenomic binning, comparative biology and taxonomic classification.</title>
        <authorList>
            <person name="Goeker M."/>
        </authorList>
    </citation>
    <scope>NUCLEOTIDE SEQUENCE [LARGE SCALE GENOMIC DNA]</scope>
    <source>
        <strain evidence="4 5">DSM 1709</strain>
    </source>
</reference>
<accession>A0A4R2MQE1</accession>
<keyword evidence="1 4" id="KW-0808">Transferase</keyword>
<dbReference type="InterPro" id="IPR000182">
    <property type="entry name" value="GNAT_dom"/>
</dbReference>
<dbReference type="NCBIfam" id="TIGR01549">
    <property type="entry name" value="HAD-SF-IA-v1"/>
    <property type="match status" value="1"/>
</dbReference>
<dbReference type="Pfam" id="PF00702">
    <property type="entry name" value="Hydrolase"/>
    <property type="match status" value="1"/>
</dbReference>
<dbReference type="AlphaFoldDB" id="A0A4R2MQE1"/>
<dbReference type="GO" id="GO:0016747">
    <property type="term" value="F:acyltransferase activity, transferring groups other than amino-acyl groups"/>
    <property type="evidence" value="ECO:0007669"/>
    <property type="project" value="InterPro"/>
</dbReference>
<evidence type="ECO:0000313" key="4">
    <source>
        <dbReference type="EMBL" id="TCP05366.1"/>
    </source>
</evidence>
<sequence length="329" mass="35632">MKIEALLTLPNPAWLQLRQALWPDADAAGHLHEMQSQLAEPGRYAQFLARDDDGAALGLAEASIRQDYVNGTDGSPVGFLEGLYVVPEARRQGVSRALVGAVAAWARSRGCAELASDTALDNLAGQALHERLGFEETERVVFYRRSLAGLPASAALAGEPAPNPLHEVQAVCFDWGGTLMSEQGPADTPMGLWPQVQALPGAAEALALLAGRLPLAIATNATVSRRPMIELALRRVGLGRHFADIFCFTELGHRKNEPEFWDAVERRLGVPRERIAMVGDSQEHDVRAPRRFGVQAVWLRTSGAQAPSDVEVPVVDDLSAFARWVVRAS</sequence>
<dbReference type="PANTHER" id="PTHR43877">
    <property type="entry name" value="AMINOALKYLPHOSPHONATE N-ACETYLTRANSFERASE-RELATED-RELATED"/>
    <property type="match status" value="1"/>
</dbReference>
<dbReference type="NCBIfam" id="NF043067">
    <property type="entry name" value="AAC_6p_group_E"/>
    <property type="match status" value="1"/>
</dbReference>
<dbReference type="InterPro" id="IPR023214">
    <property type="entry name" value="HAD_sf"/>
</dbReference>
<dbReference type="OrthoDB" id="118633at2"/>
<dbReference type="Proteomes" id="UP000295106">
    <property type="component" value="Unassembled WGS sequence"/>
</dbReference>
<dbReference type="Gene3D" id="3.40.630.30">
    <property type="match status" value="1"/>
</dbReference>
<dbReference type="InterPro" id="IPR050832">
    <property type="entry name" value="Bact_Acetyltransf"/>
</dbReference>
<feature type="domain" description="N-acetyltransferase" evidence="3">
    <location>
        <begin position="1"/>
        <end position="157"/>
    </location>
</feature>
<dbReference type="EMBL" id="SLXD01000001">
    <property type="protein sequence ID" value="TCP05366.1"/>
    <property type="molecule type" value="Genomic_DNA"/>
</dbReference>
<name>A0A4R2MQE1_RUBGE</name>
<keyword evidence="2" id="KW-0012">Acyltransferase</keyword>
<dbReference type="InterPro" id="IPR036412">
    <property type="entry name" value="HAD-like_sf"/>
</dbReference>
<evidence type="ECO:0000256" key="1">
    <source>
        <dbReference type="ARBA" id="ARBA00022679"/>
    </source>
</evidence>
<dbReference type="Gene3D" id="3.40.50.1000">
    <property type="entry name" value="HAD superfamily/HAD-like"/>
    <property type="match status" value="1"/>
</dbReference>
<organism evidence="4 5">
    <name type="scientific">Rubrivivax gelatinosus</name>
    <name type="common">Rhodocyclus gelatinosus</name>
    <name type="synonym">Rhodopseudomonas gelatinosa</name>
    <dbReference type="NCBI Taxonomy" id="28068"/>
    <lineage>
        <taxon>Bacteria</taxon>
        <taxon>Pseudomonadati</taxon>
        <taxon>Pseudomonadota</taxon>
        <taxon>Betaproteobacteria</taxon>
        <taxon>Burkholderiales</taxon>
        <taxon>Sphaerotilaceae</taxon>
        <taxon>Rubrivivax</taxon>
    </lineage>
</organism>
<dbReference type="InterPro" id="IPR006439">
    <property type="entry name" value="HAD-SF_hydro_IA"/>
</dbReference>
<evidence type="ECO:0000256" key="2">
    <source>
        <dbReference type="ARBA" id="ARBA00023315"/>
    </source>
</evidence>
<evidence type="ECO:0000313" key="5">
    <source>
        <dbReference type="Proteomes" id="UP000295106"/>
    </source>
</evidence>
<evidence type="ECO:0000259" key="3">
    <source>
        <dbReference type="PROSITE" id="PS51186"/>
    </source>
</evidence>
<gene>
    <name evidence="4" type="ORF">EV684_101238</name>
</gene>
<dbReference type="SUPFAM" id="SSF55729">
    <property type="entry name" value="Acyl-CoA N-acyltransferases (Nat)"/>
    <property type="match status" value="1"/>
</dbReference>